<gene>
    <name evidence="1" type="ORF">ACJMK2_035604</name>
</gene>
<name>A0ABD3WZD5_SINWO</name>
<keyword evidence="2" id="KW-1185">Reference proteome</keyword>
<protein>
    <submittedName>
        <fullName evidence="1">Uncharacterized protein</fullName>
    </submittedName>
</protein>
<dbReference type="EMBL" id="JBJQND010000005">
    <property type="protein sequence ID" value="KAL3877963.1"/>
    <property type="molecule type" value="Genomic_DNA"/>
</dbReference>
<sequence length="198" mass="22028">MVVDLRVHWLPLYISDDIIKEVLGPFGKILDITRDKTMLDKDVVTFNGTQLVKLQTTKFDSRNILHVVSLGQYCPEKTASYASVTTHRRHQAPQNSAPVLVSPSTSASQVVVEPQNALVPQATQTELSIPTNSPELTKEEILIITEDPEINESSAKEGSEKRTKLFDVETLAWTKVSRNKKLKSLTTEDDIDTSVAKV</sequence>
<dbReference type="Proteomes" id="UP001634394">
    <property type="component" value="Unassembled WGS sequence"/>
</dbReference>
<comment type="caution">
    <text evidence="1">The sequence shown here is derived from an EMBL/GenBank/DDBJ whole genome shotgun (WGS) entry which is preliminary data.</text>
</comment>
<evidence type="ECO:0000313" key="1">
    <source>
        <dbReference type="EMBL" id="KAL3877963.1"/>
    </source>
</evidence>
<dbReference type="AlphaFoldDB" id="A0ABD3WZD5"/>
<reference evidence="1 2" key="1">
    <citation type="submission" date="2024-11" db="EMBL/GenBank/DDBJ databases">
        <title>Chromosome-level genome assembly of the freshwater bivalve Anodonta woodiana.</title>
        <authorList>
            <person name="Chen X."/>
        </authorList>
    </citation>
    <scope>NUCLEOTIDE SEQUENCE [LARGE SCALE GENOMIC DNA]</scope>
    <source>
        <strain evidence="1">MN2024</strain>
        <tissue evidence="1">Gills</tissue>
    </source>
</reference>
<organism evidence="1 2">
    <name type="scientific">Sinanodonta woodiana</name>
    <name type="common">Chinese pond mussel</name>
    <name type="synonym">Anodonta woodiana</name>
    <dbReference type="NCBI Taxonomy" id="1069815"/>
    <lineage>
        <taxon>Eukaryota</taxon>
        <taxon>Metazoa</taxon>
        <taxon>Spiralia</taxon>
        <taxon>Lophotrochozoa</taxon>
        <taxon>Mollusca</taxon>
        <taxon>Bivalvia</taxon>
        <taxon>Autobranchia</taxon>
        <taxon>Heteroconchia</taxon>
        <taxon>Palaeoheterodonta</taxon>
        <taxon>Unionida</taxon>
        <taxon>Unionoidea</taxon>
        <taxon>Unionidae</taxon>
        <taxon>Unioninae</taxon>
        <taxon>Sinanodonta</taxon>
    </lineage>
</organism>
<accession>A0ABD3WZD5</accession>
<evidence type="ECO:0000313" key="2">
    <source>
        <dbReference type="Proteomes" id="UP001634394"/>
    </source>
</evidence>
<proteinExistence type="predicted"/>